<keyword evidence="2" id="KW-1185">Reference proteome</keyword>
<sequence>MPELQVSELHWHHLLHEISDDDAIVKMMLWSVESIAAAAPDAISASSTEPCAIAARIVPPWHQLILRYLSGRPSVCKGCELMIFYALTRGAHFRLRQTR</sequence>
<dbReference type="EMBL" id="MWXA01000005">
    <property type="protein sequence ID" value="OZG66993.1"/>
    <property type="molecule type" value="Genomic_DNA"/>
</dbReference>
<accession>A0A261G720</accession>
<dbReference type="Proteomes" id="UP000216451">
    <property type="component" value="Unassembled WGS sequence"/>
</dbReference>
<proteinExistence type="predicted"/>
<dbReference type="AlphaFoldDB" id="A0A261G720"/>
<name>A0A261G720_9BIFI</name>
<comment type="caution">
    <text evidence="1">The sequence shown here is derived from an EMBL/GenBank/DDBJ whole genome shotgun (WGS) entry which is preliminary data.</text>
</comment>
<organism evidence="1 2">
    <name type="scientific">Bifidobacterium aquikefiri</name>
    <dbReference type="NCBI Taxonomy" id="1653207"/>
    <lineage>
        <taxon>Bacteria</taxon>
        <taxon>Bacillati</taxon>
        <taxon>Actinomycetota</taxon>
        <taxon>Actinomycetes</taxon>
        <taxon>Bifidobacteriales</taxon>
        <taxon>Bifidobacteriaceae</taxon>
        <taxon>Bifidobacterium</taxon>
    </lineage>
</organism>
<protein>
    <submittedName>
        <fullName evidence="1">Uncharacterized protein</fullName>
    </submittedName>
</protein>
<reference evidence="1 2" key="1">
    <citation type="journal article" date="2017" name="BMC Genomics">
        <title>Comparative genomic and phylogenomic analyses of the Bifidobacteriaceae family.</title>
        <authorList>
            <person name="Lugli G.A."/>
            <person name="Milani C."/>
            <person name="Turroni F."/>
            <person name="Duranti S."/>
            <person name="Mancabelli L."/>
            <person name="Mangifesta M."/>
            <person name="Ferrario C."/>
            <person name="Modesto M."/>
            <person name="Mattarelli P."/>
            <person name="Jiri K."/>
            <person name="van Sinderen D."/>
            <person name="Ventura M."/>
        </authorList>
    </citation>
    <scope>NUCLEOTIDE SEQUENCE [LARGE SCALE GENOMIC DNA]</scope>
    <source>
        <strain evidence="1 2">LMG 28769</strain>
    </source>
</reference>
<evidence type="ECO:0000313" key="2">
    <source>
        <dbReference type="Proteomes" id="UP000216451"/>
    </source>
</evidence>
<evidence type="ECO:0000313" key="1">
    <source>
        <dbReference type="EMBL" id="OZG66993.1"/>
    </source>
</evidence>
<gene>
    <name evidence="1" type="ORF">BAQU_1065</name>
</gene>